<accession>A0A9E8AAN5</accession>
<keyword evidence="7" id="KW-0325">Glycoprotein</keyword>
<dbReference type="GO" id="GO:0046718">
    <property type="term" value="P:symbiont entry into host cell"/>
    <property type="evidence" value="ECO:0007669"/>
    <property type="project" value="UniProtKB-KW"/>
</dbReference>
<organism evidence="13">
    <name type="scientific">Tongliao Rhabd tick virus 1</name>
    <dbReference type="NCBI Taxonomy" id="2972331"/>
    <lineage>
        <taxon>Viruses</taxon>
        <taxon>Riboviria</taxon>
        <taxon>Orthornavirae</taxon>
        <taxon>Negarnaviricota</taxon>
        <taxon>Haploviricotina</taxon>
        <taxon>Monjiviricetes</taxon>
        <taxon>Mononegavirales</taxon>
        <taxon>Rhabdoviridae</taxon>
    </lineage>
</organism>
<evidence type="ECO:0000256" key="10">
    <source>
        <dbReference type="SAM" id="Phobius"/>
    </source>
</evidence>
<dbReference type="PRINTS" id="PR00796">
    <property type="entry name" value="SPIKEPROTEIN"/>
</dbReference>
<dbReference type="EMBL" id="ON746529">
    <property type="protein sequence ID" value="UYL95601.1"/>
    <property type="molecule type" value="Viral_cRNA"/>
</dbReference>
<evidence type="ECO:0000256" key="9">
    <source>
        <dbReference type="SAM" id="MobiDB-lite"/>
    </source>
</evidence>
<dbReference type="Pfam" id="PF24833">
    <property type="entry name" value="Rhabdo_glycop_CD"/>
    <property type="match status" value="1"/>
</dbReference>
<comment type="similarity">
    <text evidence="2">Belongs to the novirhabdovirus glycoprotein family.</text>
</comment>
<evidence type="ECO:0000256" key="6">
    <source>
        <dbReference type="ARBA" id="ARBA00023136"/>
    </source>
</evidence>
<dbReference type="GO" id="GO:0055036">
    <property type="term" value="C:virion membrane"/>
    <property type="evidence" value="ECO:0007669"/>
    <property type="project" value="UniProtKB-SubCell"/>
</dbReference>
<keyword evidence="6 10" id="KW-0472">Membrane</keyword>
<evidence type="ECO:0000256" key="7">
    <source>
        <dbReference type="ARBA" id="ARBA00023180"/>
    </source>
</evidence>
<name>A0A9E8AAN5_9RHAB</name>
<keyword evidence="3" id="KW-0732">Signal</keyword>
<dbReference type="Gene3D" id="2.30.29.130">
    <property type="match status" value="1"/>
</dbReference>
<evidence type="ECO:0000256" key="5">
    <source>
        <dbReference type="ARBA" id="ARBA00022844"/>
    </source>
</evidence>
<keyword evidence="4" id="KW-0945">Host-virus interaction</keyword>
<dbReference type="Gene3D" id="2.30.30.640">
    <property type="match status" value="1"/>
</dbReference>
<dbReference type="InterPro" id="IPR055447">
    <property type="entry name" value="Rhabdo_glycop_CD"/>
</dbReference>
<evidence type="ECO:0000259" key="12">
    <source>
        <dbReference type="Pfam" id="PF24833"/>
    </source>
</evidence>
<evidence type="ECO:0000256" key="3">
    <source>
        <dbReference type="ARBA" id="ARBA00022729"/>
    </source>
</evidence>
<evidence type="ECO:0000256" key="2">
    <source>
        <dbReference type="ARBA" id="ARBA00010356"/>
    </source>
</evidence>
<dbReference type="GO" id="GO:0019062">
    <property type="term" value="P:virion attachment to host cell"/>
    <property type="evidence" value="ECO:0007669"/>
    <property type="project" value="UniProtKB-KW"/>
</dbReference>
<keyword evidence="8" id="KW-1160">Virus entry into host cell</keyword>
<keyword evidence="4" id="KW-1161">Viral attachment to host cell</keyword>
<keyword evidence="5" id="KW-0946">Virion</keyword>
<keyword evidence="10" id="KW-1133">Transmembrane helix</keyword>
<evidence type="ECO:0000256" key="4">
    <source>
        <dbReference type="ARBA" id="ARBA00022804"/>
    </source>
</evidence>
<feature type="domain" description="Spike glycoprotein G central" evidence="12">
    <location>
        <begin position="273"/>
        <end position="397"/>
    </location>
</feature>
<proteinExistence type="inferred from homology"/>
<dbReference type="Pfam" id="PF00974">
    <property type="entry name" value="Rhabdo_glycop_FD"/>
    <property type="match status" value="1"/>
</dbReference>
<dbReference type="SUPFAM" id="SSF161008">
    <property type="entry name" value="Viral glycoprotein ectodomain-like"/>
    <property type="match status" value="1"/>
</dbReference>
<protein>
    <submittedName>
        <fullName evidence="13">Glycoprotein</fullName>
    </submittedName>
</protein>
<comment type="subcellular location">
    <subcellularLocation>
        <location evidence="1">Virion membrane</location>
        <topology evidence="1">Single-pass type I membrane protein</topology>
    </subcellularLocation>
</comment>
<feature type="domain" description="Spike glycoprotein fusion" evidence="11">
    <location>
        <begin position="80"/>
        <end position="178"/>
    </location>
</feature>
<evidence type="ECO:0000313" key="13">
    <source>
        <dbReference type="EMBL" id="UYL95601.1"/>
    </source>
</evidence>
<evidence type="ECO:0000256" key="1">
    <source>
        <dbReference type="ARBA" id="ARBA00004563"/>
    </source>
</evidence>
<reference evidence="13" key="1">
    <citation type="submission" date="2022-05" db="EMBL/GenBank/DDBJ databases">
        <authorList>
            <person name="Cao W."/>
            <person name="Jia N."/>
            <person name="Lam T.T.-Y."/>
            <person name="Ni X."/>
            <person name="Liu J."/>
        </authorList>
    </citation>
    <scope>NUCLEOTIDE SEQUENCE</scope>
    <source>
        <strain evidence="13">TIGMIC 1</strain>
    </source>
</reference>
<feature type="transmembrane region" description="Helical" evidence="10">
    <location>
        <begin position="467"/>
        <end position="496"/>
    </location>
</feature>
<evidence type="ECO:0000256" key="8">
    <source>
        <dbReference type="ARBA" id="ARBA00023296"/>
    </source>
</evidence>
<feature type="region of interest" description="Disordered" evidence="9">
    <location>
        <begin position="513"/>
        <end position="538"/>
    </location>
</feature>
<dbReference type="InterPro" id="IPR001903">
    <property type="entry name" value="Rhabdo_glycop_FD"/>
</dbReference>
<dbReference type="GO" id="GO:0019031">
    <property type="term" value="C:viral envelope"/>
    <property type="evidence" value="ECO:0007669"/>
    <property type="project" value="InterPro"/>
</dbReference>
<evidence type="ECO:0000259" key="11">
    <source>
        <dbReference type="Pfam" id="PF00974"/>
    </source>
</evidence>
<dbReference type="InterPro" id="IPR002417">
    <property type="entry name" value="Spike_prot"/>
</dbReference>
<keyword evidence="10" id="KW-0812">Transmembrane</keyword>
<sequence>MNPALTLCAIACLVMPSLTVVHYPLPLYVVPQKQLTEWSKAAPNDLHCPPPGTEPDLKDGVQDQVTISKQLEHKEMKGEDGWLCYGLTYATTCHEGFFWNAEASNSIKRHMVTENSCREELQKISEGESAPPTYPEPQCVWNSDNTVVSNYVLIVDHHVQFDPYTSQFVDGLFPNTRCRSSPCQTVHENTIWIAKESRNRVCSEFKNETAIIMRERDKSQDQTLWLRMDDYDFVDIDQACKMVYCGRQGLKLPTGVFILWWDDLRKWEECPSQEQQIDVETQLTIELKNKENFRNAERRMECLTTLIGLRNGMPLTYLALDQFQPDNPGAHMVYRINNGVLEKSRWLYWPIVTFSLAEKNVLGYDADRSAVMWTHWVPSGLNGTESGFNGIYRRPDGIMVVPRIELRKARYSEILLLSHAYITVEHPEATQLKSTNLDSDVRFSISRSTTDIGSWIEHMWDSFKGKIVIIVVCVTLVVLLVGICCCCGPACCSCLLSCCKSCRESTTPVSRTRDMEMQGYSPGRPSAVREAPQLSREW</sequence>